<comment type="subcellular location">
    <subcellularLocation>
        <location evidence="1 6">Secreted</location>
    </subcellularLocation>
</comment>
<feature type="chain" id="PRO_5038166522" description="S-protein homolog" evidence="6">
    <location>
        <begin position="28"/>
        <end position="151"/>
    </location>
</feature>
<keyword evidence="4 6" id="KW-0964">Secreted</keyword>
<evidence type="ECO:0000256" key="3">
    <source>
        <dbReference type="ARBA" id="ARBA00022471"/>
    </source>
</evidence>
<keyword evidence="3 6" id="KW-0713">Self-incompatibility</keyword>
<reference evidence="7" key="1">
    <citation type="journal article" date="2021" name="Front. Plant Sci.">
        <title>Chromosome-Scale Genome Assembly for Chinese Sour Jujube and Insights Into Its Genome Evolution and Domestication Signature.</title>
        <authorList>
            <person name="Shen L.-Y."/>
            <person name="Luo H."/>
            <person name="Wang X.-L."/>
            <person name="Wang X.-M."/>
            <person name="Qiu X.-J."/>
            <person name="Liu H."/>
            <person name="Zhou S.-S."/>
            <person name="Jia K.-H."/>
            <person name="Nie S."/>
            <person name="Bao Y.-T."/>
            <person name="Zhang R.-G."/>
            <person name="Yun Q.-Z."/>
            <person name="Chai Y.-H."/>
            <person name="Lu J.-Y."/>
            <person name="Li Y."/>
            <person name="Zhao S.-W."/>
            <person name="Mao J.-F."/>
            <person name="Jia S.-G."/>
            <person name="Mao Y.-M."/>
        </authorList>
    </citation>
    <scope>NUCLEOTIDE SEQUENCE</scope>
    <source>
        <strain evidence="7">AT0</strain>
        <tissue evidence="7">Leaf</tissue>
    </source>
</reference>
<evidence type="ECO:0000256" key="5">
    <source>
        <dbReference type="ARBA" id="ARBA00022729"/>
    </source>
</evidence>
<evidence type="ECO:0000256" key="4">
    <source>
        <dbReference type="ARBA" id="ARBA00022525"/>
    </source>
</evidence>
<sequence>MSGFKFGKQVLLYAMLFITSWQTPTMATAETKAREDRIVISPKKTIVQVYNKLGDDFLNLTIHCKSKDDDLGTHTIANNDYFYWKFRVSFFGKTLFFCELSWRDGSGVYDIYKTARDFHRCPTKCDWEVLKDGVHGIRQGDNVNDIFFKWS</sequence>
<name>A0A978V3D7_ZIZJJ</name>
<dbReference type="GO" id="GO:0005576">
    <property type="term" value="C:extracellular region"/>
    <property type="evidence" value="ECO:0007669"/>
    <property type="project" value="UniProtKB-SubCell"/>
</dbReference>
<gene>
    <name evidence="7" type="ORF">FEM48_Zijuj07G0077900</name>
</gene>
<dbReference type="PANTHER" id="PTHR31232">
    <property type="match status" value="1"/>
</dbReference>
<comment type="caution">
    <text evidence="7">The sequence shown here is derived from an EMBL/GenBank/DDBJ whole genome shotgun (WGS) entry which is preliminary data.</text>
</comment>
<dbReference type="PANTHER" id="PTHR31232:SF43">
    <property type="entry name" value="S-PROTEIN HOMOLOG 29-RELATED"/>
    <property type="match status" value="1"/>
</dbReference>
<evidence type="ECO:0000256" key="2">
    <source>
        <dbReference type="ARBA" id="ARBA00005581"/>
    </source>
</evidence>
<evidence type="ECO:0000256" key="6">
    <source>
        <dbReference type="RuleBase" id="RU367044"/>
    </source>
</evidence>
<proteinExistence type="inferred from homology"/>
<evidence type="ECO:0000313" key="7">
    <source>
        <dbReference type="EMBL" id="KAH7521870.1"/>
    </source>
</evidence>
<feature type="signal peptide" evidence="6">
    <location>
        <begin position="1"/>
        <end position="27"/>
    </location>
</feature>
<comment type="similarity">
    <text evidence="2 6">Belongs to the plant self-incompatibility (S1) protein family.</text>
</comment>
<protein>
    <recommendedName>
        <fullName evidence="6">S-protein homolog</fullName>
    </recommendedName>
</protein>
<dbReference type="AlphaFoldDB" id="A0A978V3D7"/>
<evidence type="ECO:0000313" key="8">
    <source>
        <dbReference type="Proteomes" id="UP000813462"/>
    </source>
</evidence>
<dbReference type="EMBL" id="JAEACU010000007">
    <property type="protein sequence ID" value="KAH7521870.1"/>
    <property type="molecule type" value="Genomic_DNA"/>
</dbReference>
<keyword evidence="5 6" id="KW-0732">Signal</keyword>
<evidence type="ECO:0000256" key="1">
    <source>
        <dbReference type="ARBA" id="ARBA00004613"/>
    </source>
</evidence>
<dbReference type="Pfam" id="PF05938">
    <property type="entry name" value="Self-incomp_S1"/>
    <property type="match status" value="1"/>
</dbReference>
<organism evidence="7 8">
    <name type="scientific">Ziziphus jujuba var. spinosa</name>
    <dbReference type="NCBI Taxonomy" id="714518"/>
    <lineage>
        <taxon>Eukaryota</taxon>
        <taxon>Viridiplantae</taxon>
        <taxon>Streptophyta</taxon>
        <taxon>Embryophyta</taxon>
        <taxon>Tracheophyta</taxon>
        <taxon>Spermatophyta</taxon>
        <taxon>Magnoliopsida</taxon>
        <taxon>eudicotyledons</taxon>
        <taxon>Gunneridae</taxon>
        <taxon>Pentapetalae</taxon>
        <taxon>rosids</taxon>
        <taxon>fabids</taxon>
        <taxon>Rosales</taxon>
        <taxon>Rhamnaceae</taxon>
        <taxon>Paliureae</taxon>
        <taxon>Ziziphus</taxon>
    </lineage>
</organism>
<dbReference type="InterPro" id="IPR010264">
    <property type="entry name" value="Self-incomp_S1"/>
</dbReference>
<dbReference type="Proteomes" id="UP000813462">
    <property type="component" value="Unassembled WGS sequence"/>
</dbReference>
<dbReference type="GO" id="GO:0060320">
    <property type="term" value="P:rejection of self pollen"/>
    <property type="evidence" value="ECO:0007669"/>
    <property type="project" value="UniProtKB-KW"/>
</dbReference>
<accession>A0A978V3D7</accession>